<comment type="caution">
    <text evidence="1">The sequence shown here is derived from an EMBL/GenBank/DDBJ whole genome shotgun (WGS) entry which is preliminary data.</text>
</comment>
<reference evidence="2" key="1">
    <citation type="journal article" date="2019" name="Int. J. Syst. Evol. Microbiol.">
        <title>The Global Catalogue of Microorganisms (GCM) 10K type strain sequencing project: providing services to taxonomists for standard genome sequencing and annotation.</title>
        <authorList>
            <consortium name="The Broad Institute Genomics Platform"/>
            <consortium name="The Broad Institute Genome Sequencing Center for Infectious Disease"/>
            <person name="Wu L."/>
            <person name="Ma J."/>
        </authorList>
    </citation>
    <scope>NUCLEOTIDE SEQUENCE [LARGE SCALE GENOMIC DNA]</scope>
    <source>
        <strain evidence="2">IBRC-M 10987</strain>
    </source>
</reference>
<accession>A0ABV8K968</accession>
<name>A0ABV8K968_9BACL</name>
<evidence type="ECO:0000313" key="1">
    <source>
        <dbReference type="EMBL" id="MFC4102509.1"/>
    </source>
</evidence>
<gene>
    <name evidence="1" type="ORF">ACFOZ8_23090</name>
</gene>
<evidence type="ECO:0000313" key="2">
    <source>
        <dbReference type="Proteomes" id="UP001595715"/>
    </source>
</evidence>
<organism evidence="1 2">
    <name type="scientific">Paenibacillus xanthanilyticus</name>
    <dbReference type="NCBI Taxonomy" id="1783531"/>
    <lineage>
        <taxon>Bacteria</taxon>
        <taxon>Bacillati</taxon>
        <taxon>Bacillota</taxon>
        <taxon>Bacilli</taxon>
        <taxon>Bacillales</taxon>
        <taxon>Paenibacillaceae</taxon>
        <taxon>Paenibacillus</taxon>
    </lineage>
</organism>
<dbReference type="RefSeq" id="WP_377721125.1">
    <property type="nucleotide sequence ID" value="NZ_JBHSAM010000033.1"/>
</dbReference>
<keyword evidence="2" id="KW-1185">Reference proteome</keyword>
<dbReference type="Proteomes" id="UP001595715">
    <property type="component" value="Unassembled WGS sequence"/>
</dbReference>
<proteinExistence type="predicted"/>
<dbReference type="EMBL" id="JBHSAM010000033">
    <property type="protein sequence ID" value="MFC4102509.1"/>
    <property type="molecule type" value="Genomic_DNA"/>
</dbReference>
<protein>
    <submittedName>
        <fullName evidence="1">Uncharacterized protein</fullName>
    </submittedName>
</protein>
<sequence>MNVPQLQASREASRYAQTFRTNLDEAIQANTPFRMTDVANFEWDRMYKFDAYTPIEQMEETMGAKLKGSEELMDELFYKLIFVKGDKVILAITLERITADFSSSKRMTKRESSLFKVEKIPDEYAADRETILIQHVME</sequence>